<accession>A0A378KDH5</accession>
<dbReference type="RefSeq" id="WP_115332681.1">
    <property type="nucleotide sequence ID" value="NZ_CAAAHP010000013.1"/>
</dbReference>
<reference evidence="1 2" key="1">
    <citation type="submission" date="2018-06" db="EMBL/GenBank/DDBJ databases">
        <authorList>
            <consortium name="Pathogen Informatics"/>
            <person name="Doyle S."/>
        </authorList>
    </citation>
    <scope>NUCLEOTIDE SEQUENCE [LARGE SCALE GENOMIC DNA]</scope>
    <source>
        <strain evidence="1 2">NCTC13316</strain>
    </source>
</reference>
<gene>
    <name evidence="1" type="ORF">NCTC13316_03141</name>
</gene>
<evidence type="ECO:0000313" key="1">
    <source>
        <dbReference type="EMBL" id="STX81272.1"/>
    </source>
</evidence>
<organism evidence="1 2">
    <name type="scientific">Legionella busanensis</name>
    <dbReference type="NCBI Taxonomy" id="190655"/>
    <lineage>
        <taxon>Bacteria</taxon>
        <taxon>Pseudomonadati</taxon>
        <taxon>Pseudomonadota</taxon>
        <taxon>Gammaproteobacteria</taxon>
        <taxon>Legionellales</taxon>
        <taxon>Legionellaceae</taxon>
        <taxon>Legionella</taxon>
    </lineage>
</organism>
<dbReference type="OrthoDB" id="5646546at2"/>
<name>A0A378KDH5_9GAMM</name>
<evidence type="ECO:0000313" key="2">
    <source>
        <dbReference type="Proteomes" id="UP000254794"/>
    </source>
</evidence>
<dbReference type="Proteomes" id="UP000254794">
    <property type="component" value="Unassembled WGS sequence"/>
</dbReference>
<sequence>MEITIDVGADVIEKIEDISQRKGKSKESIAAEMLSIGAQVLLNSLEEKQDNITSFLLENSVRANELLIEILSSVFNREKSRLGVYDAETAVALIERIVEGYLKGHKTGQ</sequence>
<dbReference type="EMBL" id="UGOD01000002">
    <property type="protein sequence ID" value="STX81272.1"/>
    <property type="molecule type" value="Genomic_DNA"/>
</dbReference>
<keyword evidence="2" id="KW-1185">Reference proteome</keyword>
<protein>
    <submittedName>
        <fullName evidence="1">Uncharacterized protein</fullName>
    </submittedName>
</protein>
<dbReference type="AlphaFoldDB" id="A0A378KDH5"/>
<proteinExistence type="predicted"/>